<dbReference type="InterPro" id="IPR036388">
    <property type="entry name" value="WH-like_DNA-bd_sf"/>
</dbReference>
<dbReference type="AlphaFoldDB" id="A0A3Q9EW63"/>
<evidence type="ECO:0000313" key="3">
    <source>
        <dbReference type="EMBL" id="AZQ40521.1"/>
    </source>
</evidence>
<dbReference type="Pfam" id="PF00196">
    <property type="entry name" value="GerE"/>
    <property type="match status" value="1"/>
</dbReference>
<dbReference type="GO" id="GO:0003677">
    <property type="term" value="F:DNA binding"/>
    <property type="evidence" value="ECO:0007669"/>
    <property type="project" value="UniProtKB-KW"/>
</dbReference>
<evidence type="ECO:0000256" key="1">
    <source>
        <dbReference type="ARBA" id="ARBA00023125"/>
    </source>
</evidence>
<dbReference type="KEGG" id="scya:EJ357_22275"/>
<dbReference type="SUPFAM" id="SSF46894">
    <property type="entry name" value="C-terminal effector domain of the bipartite response regulators"/>
    <property type="match status" value="1"/>
</dbReference>
<keyword evidence="1" id="KW-0238">DNA-binding</keyword>
<dbReference type="PRINTS" id="PR00038">
    <property type="entry name" value="HTHLUXR"/>
</dbReference>
<dbReference type="InterPro" id="IPR000792">
    <property type="entry name" value="Tscrpt_reg_LuxR_C"/>
</dbReference>
<dbReference type="SMART" id="SM00421">
    <property type="entry name" value="HTH_LUXR"/>
    <property type="match status" value="1"/>
</dbReference>
<feature type="domain" description="HTH luxR-type" evidence="2">
    <location>
        <begin position="42"/>
        <end position="107"/>
    </location>
</feature>
<protein>
    <submittedName>
        <fullName evidence="3">Response regulator transcription factor</fullName>
    </submittedName>
</protein>
<dbReference type="PANTHER" id="PTHR43214:SF43">
    <property type="entry name" value="TWO-COMPONENT RESPONSE REGULATOR"/>
    <property type="match status" value="1"/>
</dbReference>
<evidence type="ECO:0000259" key="2">
    <source>
        <dbReference type="PROSITE" id="PS50043"/>
    </source>
</evidence>
<name>A0A3Q9EW63_9ACTN</name>
<evidence type="ECO:0000313" key="4">
    <source>
        <dbReference type="Proteomes" id="UP000280298"/>
    </source>
</evidence>
<dbReference type="InterPro" id="IPR016032">
    <property type="entry name" value="Sig_transdc_resp-reg_C-effctor"/>
</dbReference>
<gene>
    <name evidence="3" type="ORF">EJ357_22275</name>
</gene>
<keyword evidence="4" id="KW-1185">Reference proteome</keyword>
<dbReference type="PANTHER" id="PTHR43214">
    <property type="entry name" value="TWO-COMPONENT RESPONSE REGULATOR"/>
    <property type="match status" value="1"/>
</dbReference>
<dbReference type="PROSITE" id="PS50043">
    <property type="entry name" value="HTH_LUXR_2"/>
    <property type="match status" value="1"/>
</dbReference>
<dbReference type="CDD" id="cd06170">
    <property type="entry name" value="LuxR_C_like"/>
    <property type="match status" value="1"/>
</dbReference>
<organism evidence="3 4">
    <name type="scientific">Streptomyces cyaneochromogenes</name>
    <dbReference type="NCBI Taxonomy" id="2496836"/>
    <lineage>
        <taxon>Bacteria</taxon>
        <taxon>Bacillati</taxon>
        <taxon>Actinomycetota</taxon>
        <taxon>Actinomycetes</taxon>
        <taxon>Kitasatosporales</taxon>
        <taxon>Streptomycetaceae</taxon>
        <taxon>Streptomyces</taxon>
    </lineage>
</organism>
<accession>A0A3Q9EW63</accession>
<dbReference type="OrthoDB" id="9808843at2"/>
<dbReference type="EMBL" id="CP034539">
    <property type="protein sequence ID" value="AZQ40521.1"/>
    <property type="molecule type" value="Genomic_DNA"/>
</dbReference>
<dbReference type="Gene3D" id="1.10.10.10">
    <property type="entry name" value="Winged helix-like DNA-binding domain superfamily/Winged helix DNA-binding domain"/>
    <property type="match status" value="1"/>
</dbReference>
<reference evidence="3 4" key="1">
    <citation type="journal article" date="2019" name="Int. J. Syst. Evol. Microbiol.">
        <title>Streptomyces cyaneochromogenes sp. nov., a blue pigment-producing actinomycete from manganese-contaminated soil.</title>
        <authorList>
            <person name="Tang X."/>
            <person name="Zhao J."/>
            <person name="Li K."/>
            <person name="Chen Z."/>
            <person name="Sun Y."/>
            <person name="Gao J."/>
        </authorList>
    </citation>
    <scope>NUCLEOTIDE SEQUENCE [LARGE SCALE GENOMIC DNA]</scope>
    <source>
        <strain evidence="3 4">MK-45</strain>
    </source>
</reference>
<dbReference type="Proteomes" id="UP000280298">
    <property type="component" value="Chromosome"/>
</dbReference>
<dbReference type="InterPro" id="IPR039420">
    <property type="entry name" value="WalR-like"/>
</dbReference>
<proteinExistence type="predicted"/>
<sequence>MRSGQLAQVIRAVAAGCVVLSRQVAHILGTDNCAHEARRNVPPAENPALSTREREVLQLLARGLSNRDIASRLLLSPHTVKEHVSIVCEKLGVNNRVSAAVRAVQAGILESSAEP</sequence>
<dbReference type="GO" id="GO:0006355">
    <property type="term" value="P:regulation of DNA-templated transcription"/>
    <property type="evidence" value="ECO:0007669"/>
    <property type="project" value="InterPro"/>
</dbReference>